<dbReference type="PANTHER" id="PTHR36933">
    <property type="entry name" value="SLL0788 PROTEIN"/>
    <property type="match status" value="1"/>
</dbReference>
<evidence type="ECO:0000259" key="2">
    <source>
        <dbReference type="Pfam" id="PF03713"/>
    </source>
</evidence>
<feature type="domain" description="DUF305" evidence="2">
    <location>
        <begin position="57"/>
        <end position="228"/>
    </location>
</feature>
<reference evidence="3 4" key="2">
    <citation type="journal article" date="2013" name="J. Biotechnol.">
        <title>Complete genome sequence of the kirromycin producer Streptomyces collinus Tu 365 consisting of a linear chromosome and two linear plasmids.</title>
        <authorList>
            <person name="Ruckert C."/>
            <person name="Szczepanowski R."/>
            <person name="Albersmeier A."/>
            <person name="Goesmann A."/>
            <person name="Iftime D."/>
            <person name="Musiol E.M."/>
            <person name="Blin K."/>
            <person name="Wohlleben W."/>
            <person name="Puhler A."/>
            <person name="Kalinowski J."/>
            <person name="Weber T."/>
        </authorList>
    </citation>
    <scope>NUCLEOTIDE SEQUENCE [LARGE SCALE GENOMIC DNA]</scope>
    <source>
        <strain evidence="4">DSM 40733 / Tue 365</strain>
    </source>
</reference>
<dbReference type="HOGENOM" id="CLU_074343_1_1_11"/>
<dbReference type="PANTHER" id="PTHR36933:SF1">
    <property type="entry name" value="SLL0788 PROTEIN"/>
    <property type="match status" value="1"/>
</dbReference>
<organism evidence="3 4">
    <name type="scientific">Streptomyces collinus (strain DSM 40733 / Tue 365)</name>
    <dbReference type="NCBI Taxonomy" id="1214242"/>
    <lineage>
        <taxon>Bacteria</taxon>
        <taxon>Bacillati</taxon>
        <taxon>Actinomycetota</taxon>
        <taxon>Actinomycetes</taxon>
        <taxon>Kitasatosporales</taxon>
        <taxon>Streptomycetaceae</taxon>
        <taxon>Streptomyces</taxon>
    </lineage>
</organism>
<dbReference type="KEGG" id="sci:B446_06380"/>
<evidence type="ECO:0000313" key="4">
    <source>
        <dbReference type="Proteomes" id="UP000015423"/>
    </source>
</evidence>
<feature type="chain" id="PRO_5038674688" evidence="1">
    <location>
        <begin position="25"/>
        <end position="233"/>
    </location>
</feature>
<evidence type="ECO:0000256" key="1">
    <source>
        <dbReference type="SAM" id="SignalP"/>
    </source>
</evidence>
<dbReference type="EMBL" id="CP006259">
    <property type="protein sequence ID" value="AGS68100.1"/>
    <property type="molecule type" value="Genomic_DNA"/>
</dbReference>
<dbReference type="InterPro" id="IPR006311">
    <property type="entry name" value="TAT_signal"/>
</dbReference>
<dbReference type="Proteomes" id="UP000015423">
    <property type="component" value="Chromosome"/>
</dbReference>
<reference evidence="4" key="1">
    <citation type="submission" date="2012-10" db="EMBL/GenBank/DDBJ databases">
        <title>The complete genome sequence of Streptomyces collinus Tu 365.</title>
        <authorList>
            <person name="Ruckert C."/>
            <person name="Szczepanowski R."/>
            <person name="Goesmann A."/>
            <person name="Pross E.K."/>
            <person name="Musiol E.M."/>
            <person name="Blin K."/>
            <person name="Wohlleben W."/>
            <person name="Puhler A."/>
            <person name="Weber T."/>
            <person name="Kalinowski J."/>
        </authorList>
    </citation>
    <scope>NUCLEOTIDE SEQUENCE [LARGE SCALE GENOMIC DNA]</scope>
    <source>
        <strain evidence="4">DSM 40733 / Tue 365</strain>
    </source>
</reference>
<sequence>MTVRTLTRRTALAVVAGAASLVLAACGADGGDAGAHAAHGGSAATGAPGAATHNAQDVAFAQGMIPHHRQALEMARLAAGRASSPEVKDLAARIEKAQAPEIRTMTGWLKGWHEQVPAAGTDHAGHTGRDGMAGMPGMDHANHGGATGTPGAARMPGMMGDDDMAALRKATGRDFDTRFLSLMVEHHQGAVAMAATERGKGAYGPAKRAAAAIATAQSAEIAEMKRLLGESAG</sequence>
<dbReference type="PATRIC" id="fig|1214242.5.peg.1324"/>
<keyword evidence="3" id="KW-0449">Lipoprotein</keyword>
<dbReference type="PROSITE" id="PS51318">
    <property type="entry name" value="TAT"/>
    <property type="match status" value="1"/>
</dbReference>
<dbReference type="InterPro" id="IPR005183">
    <property type="entry name" value="DUF305_CopM-like"/>
</dbReference>
<dbReference type="Pfam" id="PF03713">
    <property type="entry name" value="DUF305"/>
    <property type="match status" value="1"/>
</dbReference>
<dbReference type="RefSeq" id="WP_020938584.1">
    <property type="nucleotide sequence ID" value="NC_021985.1"/>
</dbReference>
<dbReference type="eggNOG" id="COG3544">
    <property type="taxonomic scope" value="Bacteria"/>
</dbReference>
<evidence type="ECO:0000313" key="3">
    <source>
        <dbReference type="EMBL" id="AGS68100.1"/>
    </source>
</evidence>
<keyword evidence="1" id="KW-0732">Signal</keyword>
<dbReference type="Gene3D" id="1.20.1260.10">
    <property type="match status" value="1"/>
</dbReference>
<dbReference type="PROSITE" id="PS51257">
    <property type="entry name" value="PROKAR_LIPOPROTEIN"/>
    <property type="match status" value="1"/>
</dbReference>
<protein>
    <submittedName>
        <fullName evidence="3">Lipoprotein</fullName>
    </submittedName>
</protein>
<keyword evidence="4" id="KW-1185">Reference proteome</keyword>
<dbReference type="InterPro" id="IPR012347">
    <property type="entry name" value="Ferritin-like"/>
</dbReference>
<gene>
    <name evidence="3" type="ORF">B446_06380</name>
</gene>
<name>S5VI29_STRC3</name>
<feature type="signal peptide" evidence="1">
    <location>
        <begin position="1"/>
        <end position="24"/>
    </location>
</feature>
<accession>S5VI29</accession>
<dbReference type="AlphaFoldDB" id="S5VI29"/>
<dbReference type="STRING" id="1214242.B446_06380"/>
<proteinExistence type="predicted"/>